<dbReference type="EMBL" id="CP042914">
    <property type="protein sequence ID" value="QEG40521.1"/>
    <property type="molecule type" value="Genomic_DNA"/>
</dbReference>
<dbReference type="KEGG" id="rul:UC8_25350"/>
<name>A0A5B9R2M7_9BACT</name>
<organism evidence="2 3">
    <name type="scientific">Roseimaritima ulvae</name>
    <dbReference type="NCBI Taxonomy" id="980254"/>
    <lineage>
        <taxon>Bacteria</taxon>
        <taxon>Pseudomonadati</taxon>
        <taxon>Planctomycetota</taxon>
        <taxon>Planctomycetia</taxon>
        <taxon>Pirellulales</taxon>
        <taxon>Pirellulaceae</taxon>
        <taxon>Roseimaritima</taxon>
    </lineage>
</organism>
<dbReference type="Proteomes" id="UP000325286">
    <property type="component" value="Chromosome"/>
</dbReference>
<keyword evidence="1" id="KW-0812">Transmembrane</keyword>
<dbReference type="AlphaFoldDB" id="A0A5B9R2M7"/>
<gene>
    <name evidence="2" type="ORF">UC8_25350</name>
</gene>
<sequence>MEKHMYMNVNLHGTNAQRNDANREVAHRSYARQSVVRFILPLAGLRGTRGEGRLLPPSGDGSYGKDGSGFPGWKPRLRRRGVTIIEVLFAIGVILIGLVGVVALIPIAGRDAGEALRLDAANRIASGVTDELVSRDLGSLEGLIYFDIDPLNDDGMRPPRPIDTSTVYPDAMPIPTSSWRTLRDLLDRPKFLIGGVGRECAGLDSPGFAMRFPPTATFRPTRMASFCLDPDFISKNATGASLGAGPRNAYQTSRFPYYSEWYDCVSPPSTALGSVGGKPPLPRMYRVGVGSSSSYVAPLIADALTHADGNLMMYRPKDRSLAPSQVMNPIDLAGTGAGSRRTPGRYTWLATVTPPLDGSRHYNVTVVVIESREAYANIYDMASAPTSPSPEENPMSERVFWVTNPVQLGSTIEVSMYGPDTVDADIRPGEWVMLSRQVYLTSNGLPDGTPTGPHPSAPAVHRWYRVQRILGKEEGPFGGQEPYAPAAFSGVWRRQVILEGPSWQFGHENNGNSGTTTTLLADDTYATVVEGAVSVKEFTIELAP</sequence>
<keyword evidence="3" id="KW-1185">Reference proteome</keyword>
<evidence type="ECO:0000313" key="3">
    <source>
        <dbReference type="Proteomes" id="UP000325286"/>
    </source>
</evidence>
<reference evidence="2 3" key="1">
    <citation type="submission" date="2019-08" db="EMBL/GenBank/DDBJ databases">
        <title>Deep-cultivation of Planctomycetes and their phenomic and genomic characterization uncovers novel biology.</title>
        <authorList>
            <person name="Wiegand S."/>
            <person name="Jogler M."/>
            <person name="Boedeker C."/>
            <person name="Pinto D."/>
            <person name="Vollmers J."/>
            <person name="Rivas-Marin E."/>
            <person name="Kohn T."/>
            <person name="Peeters S.H."/>
            <person name="Heuer A."/>
            <person name="Rast P."/>
            <person name="Oberbeckmann S."/>
            <person name="Bunk B."/>
            <person name="Jeske O."/>
            <person name="Meyerdierks A."/>
            <person name="Storesund J.E."/>
            <person name="Kallscheuer N."/>
            <person name="Luecker S."/>
            <person name="Lage O.M."/>
            <person name="Pohl T."/>
            <person name="Merkel B.J."/>
            <person name="Hornburger P."/>
            <person name="Mueller R.-W."/>
            <person name="Bruemmer F."/>
            <person name="Labrenz M."/>
            <person name="Spormann A.M."/>
            <person name="Op den Camp H."/>
            <person name="Overmann J."/>
            <person name="Amann R."/>
            <person name="Jetten M.S.M."/>
            <person name="Mascher T."/>
            <person name="Medema M.H."/>
            <person name="Devos D.P."/>
            <person name="Kaster A.-K."/>
            <person name="Ovreas L."/>
            <person name="Rohde M."/>
            <person name="Galperin M.Y."/>
            <person name="Jogler C."/>
        </authorList>
    </citation>
    <scope>NUCLEOTIDE SEQUENCE [LARGE SCALE GENOMIC DNA]</scope>
    <source>
        <strain evidence="2 3">UC8</strain>
    </source>
</reference>
<feature type="transmembrane region" description="Helical" evidence="1">
    <location>
        <begin position="84"/>
        <end position="108"/>
    </location>
</feature>
<evidence type="ECO:0000256" key="1">
    <source>
        <dbReference type="SAM" id="Phobius"/>
    </source>
</evidence>
<dbReference type="RefSeq" id="WP_148080269.1">
    <property type="nucleotide sequence ID" value="NZ_CP042914.1"/>
</dbReference>
<evidence type="ECO:0000313" key="2">
    <source>
        <dbReference type="EMBL" id="QEG40521.1"/>
    </source>
</evidence>
<proteinExistence type="predicted"/>
<keyword evidence="1" id="KW-1133">Transmembrane helix</keyword>
<protein>
    <submittedName>
        <fullName evidence="2">Uncharacterized protein</fullName>
    </submittedName>
</protein>
<keyword evidence="1" id="KW-0472">Membrane</keyword>
<dbReference type="OrthoDB" id="265202at2"/>
<accession>A0A5B9R2M7</accession>